<dbReference type="OrthoDB" id="9777703at2"/>
<reference evidence="2 5" key="1">
    <citation type="submission" date="2016-03" db="EMBL/GenBank/DDBJ databases">
        <title>Spore heat resistance.</title>
        <authorList>
            <person name="Boekhorst J."/>
            <person name="Berendsen E.M."/>
            <person name="Wells-Bennik M.H."/>
            <person name="Kuipers O.P."/>
        </authorList>
    </citation>
    <scope>NUCLEOTIDE SEQUENCE [LARGE SCALE GENOMIC DNA]</scope>
    <source>
        <strain evidence="2 5">GS8</strain>
    </source>
</reference>
<evidence type="ECO:0000256" key="1">
    <source>
        <dbReference type="SAM" id="Coils"/>
    </source>
</evidence>
<reference evidence="3 4" key="2">
    <citation type="submission" date="2018-10" db="EMBL/GenBank/DDBJ databases">
        <title>Geobacillus stearothermophilus in processing lines of powdered infant formula.</title>
        <authorList>
            <person name="Rhee M.S."/>
            <person name="Choi I.-G."/>
            <person name="Cho T.J."/>
            <person name="Park B."/>
        </authorList>
    </citation>
    <scope>NUCLEOTIDE SEQUENCE [LARGE SCALE GENOMIC DNA]</scope>
    <source>
        <strain evidence="3 4">FHS-PPGT130</strain>
    </source>
</reference>
<evidence type="ECO:0000313" key="2">
    <source>
        <dbReference type="EMBL" id="KAF6509474.1"/>
    </source>
</evidence>
<accession>A0A0K9HRB8</accession>
<feature type="coiled-coil region" evidence="1">
    <location>
        <begin position="224"/>
        <end position="254"/>
    </location>
</feature>
<organism evidence="3 4">
    <name type="scientific">Geobacillus stearothermophilus</name>
    <name type="common">Bacillus stearothermophilus</name>
    <dbReference type="NCBI Taxonomy" id="1422"/>
    <lineage>
        <taxon>Bacteria</taxon>
        <taxon>Bacillati</taxon>
        <taxon>Bacillota</taxon>
        <taxon>Bacilli</taxon>
        <taxon>Bacillales</taxon>
        <taxon>Anoxybacillaceae</taxon>
        <taxon>Geobacillus</taxon>
    </lineage>
</organism>
<sequence>MGRRVLLSFLGLSDYEYCYYTYEGKSSSYTRFIQTAVYELFRGDGPMDVVVFATKEARERNGQDRLKGEERLEGLTTAFQRIAPEANVKLVEMESRQDEQANWRLFDCILNEIREGDTIYFDITHSFRSIPFVALIVLNYARFVKKADIGAIVYGWFEMLGRPVDVKQLPPERRLAPIVNLTSMARLLDWTNGVDQFLRTGDASIIQALTAKENSEVFRNPSSSQTMRNEVKELNQLTKQLDQTEKVIRTCRSLQIDEEVQKFHEQLGRVRSASAEAIKPLVPLLDVMEKKYAMFDDDPIMNSWKAVRWCLDHGLIQQALTMLEENAVTAVCRVLGLDLRNEKARGDVHSAIEILLRDIPKEEWRVRSVERVEQIIDFLSPYKGDLKRFSTLKERRNDINHAGARPQPLKAEKFWPDAEQSFRELGAFFERMSALAKTMQISKENA</sequence>
<evidence type="ECO:0000313" key="3">
    <source>
        <dbReference type="EMBL" id="RLQ13297.1"/>
    </source>
</evidence>
<dbReference type="NCBIfam" id="TIGR02221">
    <property type="entry name" value="cas_TM1812"/>
    <property type="match status" value="1"/>
</dbReference>
<name>A0A0K9HRB8_GEOSE</name>
<dbReference type="EMBL" id="LUCS01000030">
    <property type="protein sequence ID" value="KAF6509474.1"/>
    <property type="molecule type" value="Genomic_DNA"/>
</dbReference>
<dbReference type="CDD" id="cd09732">
    <property type="entry name" value="Csx1_III-U"/>
    <property type="match status" value="1"/>
</dbReference>
<dbReference type="RefSeq" id="WP_049624453.1">
    <property type="nucleotide sequence ID" value="NZ_JARTKT010000123.1"/>
</dbReference>
<dbReference type="NCBIfam" id="TIGR02549">
    <property type="entry name" value="CRISPR_DxTHG"/>
    <property type="match status" value="1"/>
</dbReference>
<proteinExistence type="predicted"/>
<keyword evidence="1" id="KW-0175">Coiled coil</keyword>
<keyword evidence="5" id="KW-1185">Reference proteome</keyword>
<evidence type="ECO:0000313" key="5">
    <source>
        <dbReference type="Proteomes" id="UP000773850"/>
    </source>
</evidence>
<dbReference type="InterPro" id="IPR011742">
    <property type="entry name" value="CRISPR-assoc_prot_TM1812"/>
</dbReference>
<evidence type="ECO:0000313" key="4">
    <source>
        <dbReference type="Proteomes" id="UP000266922"/>
    </source>
</evidence>
<dbReference type="Proteomes" id="UP000266922">
    <property type="component" value="Unassembled WGS sequence"/>
</dbReference>
<dbReference type="Proteomes" id="UP000773850">
    <property type="component" value="Unassembled WGS sequence"/>
</dbReference>
<gene>
    <name evidence="3" type="ORF">D9548_12370</name>
    <name evidence="2" type="ORF">GS8_3005</name>
</gene>
<dbReference type="InterPro" id="IPR013383">
    <property type="entry name" value="CRISPR-assoc_prot_DxTHG_CS"/>
</dbReference>
<comment type="caution">
    <text evidence="3">The sequence shown here is derived from an EMBL/GenBank/DDBJ whole genome shotgun (WGS) entry which is preliminary data.</text>
</comment>
<protein>
    <submittedName>
        <fullName evidence="2 3">CRISPR-associated protein</fullName>
    </submittedName>
</protein>
<dbReference type="AlphaFoldDB" id="A0A0K9HRB8"/>
<dbReference type="EMBL" id="RCTJ01000053">
    <property type="protein sequence ID" value="RLQ13297.1"/>
    <property type="molecule type" value="Genomic_DNA"/>
</dbReference>